<proteinExistence type="predicted"/>
<feature type="signal peptide" evidence="1">
    <location>
        <begin position="1"/>
        <end position="25"/>
    </location>
</feature>
<evidence type="ECO:0008006" key="4">
    <source>
        <dbReference type="Google" id="ProtNLM"/>
    </source>
</evidence>
<dbReference type="InterPro" id="IPR007485">
    <property type="entry name" value="LPS_assembly_LptE"/>
</dbReference>
<dbReference type="Pfam" id="PF04390">
    <property type="entry name" value="LptE"/>
    <property type="match status" value="1"/>
</dbReference>
<dbReference type="EMBL" id="LBXN01000074">
    <property type="protein sequence ID" value="KKR31314.1"/>
    <property type="molecule type" value="Genomic_DNA"/>
</dbReference>
<gene>
    <name evidence="2" type="ORF">UT63_C0074G0002</name>
</gene>
<evidence type="ECO:0000256" key="1">
    <source>
        <dbReference type="SAM" id="SignalP"/>
    </source>
</evidence>
<organism evidence="2 3">
    <name type="scientific">Candidatus Gottesmanbacteria bacterium GW2011_GWC2_39_8</name>
    <dbReference type="NCBI Taxonomy" id="1618450"/>
    <lineage>
        <taxon>Bacteria</taxon>
        <taxon>Candidatus Gottesmaniibacteriota</taxon>
    </lineage>
</organism>
<comment type="caution">
    <text evidence="2">The sequence shown here is derived from an EMBL/GenBank/DDBJ whole genome shotgun (WGS) entry which is preliminary data.</text>
</comment>
<dbReference type="AlphaFoldDB" id="A0A0G0PT22"/>
<dbReference type="GO" id="GO:0019867">
    <property type="term" value="C:outer membrane"/>
    <property type="evidence" value="ECO:0007669"/>
    <property type="project" value="InterPro"/>
</dbReference>
<evidence type="ECO:0000313" key="2">
    <source>
        <dbReference type="EMBL" id="KKR31314.1"/>
    </source>
</evidence>
<protein>
    <recommendedName>
        <fullName evidence="4">Lipoprotein</fullName>
    </recommendedName>
</protein>
<dbReference type="GO" id="GO:0043165">
    <property type="term" value="P:Gram-negative-bacterium-type cell outer membrane assembly"/>
    <property type="evidence" value="ECO:0007669"/>
    <property type="project" value="InterPro"/>
</dbReference>
<keyword evidence="1" id="KW-0732">Signal</keyword>
<name>A0A0G0PT22_9BACT</name>
<dbReference type="PROSITE" id="PS51257">
    <property type="entry name" value="PROKAR_LIPOPROTEIN"/>
    <property type="match status" value="1"/>
</dbReference>
<dbReference type="Proteomes" id="UP000034539">
    <property type="component" value="Unassembled WGS sequence"/>
</dbReference>
<accession>A0A0G0PT22</accession>
<reference evidence="2 3" key="1">
    <citation type="journal article" date="2015" name="Nature">
        <title>rRNA introns, odd ribosomes, and small enigmatic genomes across a large radiation of phyla.</title>
        <authorList>
            <person name="Brown C.T."/>
            <person name="Hug L.A."/>
            <person name="Thomas B.C."/>
            <person name="Sharon I."/>
            <person name="Castelle C.J."/>
            <person name="Singh A."/>
            <person name="Wilkins M.J."/>
            <person name="Williams K.H."/>
            <person name="Banfield J.F."/>
        </authorList>
    </citation>
    <scope>NUCLEOTIDE SEQUENCE [LARGE SCALE GENOMIC DNA]</scope>
</reference>
<evidence type="ECO:0000313" key="3">
    <source>
        <dbReference type="Proteomes" id="UP000034539"/>
    </source>
</evidence>
<sequence>MSLRRNNFLLLAAGCWLLVTFSGCGYTTKTILPDNVKTVHVDTFKNNIDITKEVSAKDKYEVYRPNLEVDLRDAIMARVFLDGNLKAADKDSADAVLEGQIVQYRKDPLRYQNEVVQEYRISLVCDVKLILRRSQKDSKVLFEESNITGDATYFTTGTLQVTETAALNDVMSDLARRIVNKIVENW</sequence>
<feature type="chain" id="PRO_5002533913" description="Lipoprotein" evidence="1">
    <location>
        <begin position="26"/>
        <end position="186"/>
    </location>
</feature>